<proteinExistence type="predicted"/>
<organism evidence="1">
    <name type="scientific">Fagus sylvatica</name>
    <name type="common">Beechnut</name>
    <dbReference type="NCBI Taxonomy" id="28930"/>
    <lineage>
        <taxon>Eukaryota</taxon>
        <taxon>Viridiplantae</taxon>
        <taxon>Streptophyta</taxon>
        <taxon>Embryophyta</taxon>
        <taxon>Tracheophyta</taxon>
        <taxon>Spermatophyta</taxon>
        <taxon>Magnoliopsida</taxon>
        <taxon>eudicotyledons</taxon>
        <taxon>Gunneridae</taxon>
        <taxon>Pentapetalae</taxon>
        <taxon>rosids</taxon>
        <taxon>fabids</taxon>
        <taxon>Fagales</taxon>
        <taxon>Fagaceae</taxon>
        <taxon>Fagus</taxon>
    </lineage>
</organism>
<dbReference type="EMBL" id="OIVN01002144">
    <property type="protein sequence ID" value="SPD00973.1"/>
    <property type="molecule type" value="Genomic_DNA"/>
</dbReference>
<sequence length="184" mass="21335">MDSRLIYGPVESFSMYCSLASILFKVREFDENVYQNRKNFKAQYEFPPYDFVQFQAARHRPKLTDTIWPPMIHIPWFCKGGDVGYMFTFRFAVAAVVGKIEMVAKGLSYKVWKVKDFKVSMEGTAEGHKEVKKELDHVSQLWGCVIRLPKETGEQWLSRLEDLLQSTLPHTCPILRDKVTGLTC</sequence>
<accession>A0A2N9GN83</accession>
<protein>
    <submittedName>
        <fullName evidence="1">Uncharacterized protein</fullName>
    </submittedName>
</protein>
<name>A0A2N9GN83_FAGSY</name>
<gene>
    <name evidence="1" type="ORF">FSB_LOCUS28855</name>
</gene>
<evidence type="ECO:0000313" key="1">
    <source>
        <dbReference type="EMBL" id="SPD00973.1"/>
    </source>
</evidence>
<reference evidence="1" key="1">
    <citation type="submission" date="2018-02" db="EMBL/GenBank/DDBJ databases">
        <authorList>
            <person name="Cohen D.B."/>
            <person name="Kent A.D."/>
        </authorList>
    </citation>
    <scope>NUCLEOTIDE SEQUENCE</scope>
</reference>
<dbReference type="AlphaFoldDB" id="A0A2N9GN83"/>